<dbReference type="PANTHER" id="PTHR28663">
    <property type="entry name" value="COILED-COIL DOMAIN-CONTAINING PROTEIN 173"/>
    <property type="match status" value="1"/>
</dbReference>
<keyword evidence="1" id="KW-0175">Coiled coil</keyword>
<evidence type="ECO:0008006" key="4">
    <source>
        <dbReference type="Google" id="ProtNLM"/>
    </source>
</evidence>
<gene>
    <name evidence="2" type="ORF">CcCBS67573_g06728</name>
</gene>
<sequence>MTTRLLPPLPKVDAREGFPRNVTTVPVPLHPCERAHGSERPRITPVMLVPAQDFHKAKSLSLTTQSDAEILLSKLKEEKQELHEQSLQRVKSWTNTILGQRVKRLAFQAEKDRLAEADRLRIDDEWGVLQAKERKDRVERARLMQYKGTPMMRQLNEKLNMSNVLHERELQIEHKKNLDALLKSHEYDETEALKRDRAALLKEMVKEELDHRNRKRTACEQRDQAKAKFTGLLLEREAEKDFQNAVIQKVAQEAQEEKTRLDALRKSQRKAMIDGLKKNIQDKKCAQDEIQALDDDLDYVNDQHYQMQSSIAANKTLFKLGKRGQHDQVFDKVAAINAQLNKAKEDKMADLYHKLEVAHDGVEERREAEELRKKNERVQEINDYRRLLFQSKELDGVQLKIEGMKDRKQSEQDKLDFEQSIRQDQMKRSLKLRNLQKDHLAQMRETNERKIKRDAEVRSLEIAMNQAVAYPMNSLVHNYVPQTQQHKQMLDDNERFEKFAHEAVEEFQKAGKNVKPIIRGVLRKSQPFPISPYHQGLNVKTYERLGFTCRYIPTQSVLMNPWDRATKANRVVDQRQH</sequence>
<dbReference type="AlphaFoldDB" id="A0A507F1A0"/>
<keyword evidence="3" id="KW-1185">Reference proteome</keyword>
<evidence type="ECO:0000313" key="3">
    <source>
        <dbReference type="Proteomes" id="UP000320333"/>
    </source>
</evidence>
<proteinExistence type="predicted"/>
<protein>
    <recommendedName>
        <fullName evidence="4">Trichohyalin-plectin-homology domain-containing protein</fullName>
    </recommendedName>
</protein>
<feature type="coiled-coil region" evidence="1">
    <location>
        <begin position="247"/>
        <end position="303"/>
    </location>
</feature>
<feature type="coiled-coil region" evidence="1">
    <location>
        <begin position="361"/>
        <end position="414"/>
    </location>
</feature>
<reference evidence="2 3" key="1">
    <citation type="journal article" date="2019" name="Sci. Rep.">
        <title>Comparative genomics of chytrid fungi reveal insights into the obligate biotrophic and pathogenic lifestyle of Synchytrium endobioticum.</title>
        <authorList>
            <person name="van de Vossenberg B.T.L.H."/>
            <person name="Warris S."/>
            <person name="Nguyen H.D.T."/>
            <person name="van Gent-Pelzer M.P.E."/>
            <person name="Joly D.L."/>
            <person name="van de Geest H.C."/>
            <person name="Bonants P.J.M."/>
            <person name="Smith D.S."/>
            <person name="Levesque C.A."/>
            <person name="van der Lee T.A.J."/>
        </authorList>
    </citation>
    <scope>NUCLEOTIDE SEQUENCE [LARGE SCALE GENOMIC DNA]</scope>
    <source>
        <strain evidence="2 3">CBS 675.73</strain>
    </source>
</reference>
<accession>A0A507F1A0</accession>
<comment type="caution">
    <text evidence="2">The sequence shown here is derived from an EMBL/GenBank/DDBJ whole genome shotgun (WGS) entry which is preliminary data.</text>
</comment>
<dbReference type="STRING" id="246404.A0A507F1A0"/>
<dbReference type="Proteomes" id="UP000320333">
    <property type="component" value="Unassembled WGS sequence"/>
</dbReference>
<name>A0A507F1A0_9FUNG</name>
<evidence type="ECO:0000256" key="1">
    <source>
        <dbReference type="SAM" id="Coils"/>
    </source>
</evidence>
<dbReference type="InterPro" id="IPR039986">
    <property type="entry name" value="CFAP210"/>
</dbReference>
<dbReference type="EMBL" id="QEAP01000303">
    <property type="protein sequence ID" value="TPX69872.1"/>
    <property type="molecule type" value="Genomic_DNA"/>
</dbReference>
<dbReference type="OrthoDB" id="331765at2759"/>
<dbReference type="PANTHER" id="PTHR28663:SF1">
    <property type="entry name" value="CILIA- AND FLAGELLA- ASSOCIATED PROTEIN 210"/>
    <property type="match status" value="1"/>
</dbReference>
<organism evidence="2 3">
    <name type="scientific">Chytriomyces confervae</name>
    <dbReference type="NCBI Taxonomy" id="246404"/>
    <lineage>
        <taxon>Eukaryota</taxon>
        <taxon>Fungi</taxon>
        <taxon>Fungi incertae sedis</taxon>
        <taxon>Chytridiomycota</taxon>
        <taxon>Chytridiomycota incertae sedis</taxon>
        <taxon>Chytridiomycetes</taxon>
        <taxon>Chytridiales</taxon>
        <taxon>Chytriomycetaceae</taxon>
        <taxon>Chytriomyces</taxon>
    </lineage>
</organism>
<evidence type="ECO:0000313" key="2">
    <source>
        <dbReference type="EMBL" id="TPX69872.1"/>
    </source>
</evidence>